<dbReference type="EMBL" id="MU003769">
    <property type="protein sequence ID" value="KAF2724932.1"/>
    <property type="molecule type" value="Genomic_DNA"/>
</dbReference>
<comment type="caution">
    <text evidence="1">The sequence shown here is derived from an EMBL/GenBank/DDBJ whole genome shotgun (WGS) entry which is preliminary data.</text>
</comment>
<gene>
    <name evidence="1" type="ORF">K431DRAFT_115360</name>
</gene>
<proteinExistence type="predicted"/>
<keyword evidence="2" id="KW-1185">Reference proteome</keyword>
<sequence>MPALALHKENRSSTDLAVPGVRVRWGNPFVPPSYDKANEREKPVVDGISAMPIAVTFPPPPYTMVCPLPTGNYTRYTYTYTHTHTHTHTYSHTHTLTYTYTYTYAYTYT</sequence>
<dbReference type="AlphaFoldDB" id="A0A9P4UQV2"/>
<accession>A0A9P4UQV2</accession>
<evidence type="ECO:0000313" key="2">
    <source>
        <dbReference type="Proteomes" id="UP000799441"/>
    </source>
</evidence>
<evidence type="ECO:0000313" key="1">
    <source>
        <dbReference type="EMBL" id="KAF2724932.1"/>
    </source>
</evidence>
<organism evidence="1 2">
    <name type="scientific">Polychaeton citri CBS 116435</name>
    <dbReference type="NCBI Taxonomy" id="1314669"/>
    <lineage>
        <taxon>Eukaryota</taxon>
        <taxon>Fungi</taxon>
        <taxon>Dikarya</taxon>
        <taxon>Ascomycota</taxon>
        <taxon>Pezizomycotina</taxon>
        <taxon>Dothideomycetes</taxon>
        <taxon>Dothideomycetidae</taxon>
        <taxon>Capnodiales</taxon>
        <taxon>Capnodiaceae</taxon>
        <taxon>Polychaeton</taxon>
    </lineage>
</organism>
<reference evidence="1" key="1">
    <citation type="journal article" date="2020" name="Stud. Mycol.">
        <title>101 Dothideomycetes genomes: a test case for predicting lifestyles and emergence of pathogens.</title>
        <authorList>
            <person name="Haridas S."/>
            <person name="Albert R."/>
            <person name="Binder M."/>
            <person name="Bloem J."/>
            <person name="Labutti K."/>
            <person name="Salamov A."/>
            <person name="Andreopoulos B."/>
            <person name="Baker S."/>
            <person name="Barry K."/>
            <person name="Bills G."/>
            <person name="Bluhm B."/>
            <person name="Cannon C."/>
            <person name="Castanera R."/>
            <person name="Culley D."/>
            <person name="Daum C."/>
            <person name="Ezra D."/>
            <person name="Gonzalez J."/>
            <person name="Henrissat B."/>
            <person name="Kuo A."/>
            <person name="Liang C."/>
            <person name="Lipzen A."/>
            <person name="Lutzoni F."/>
            <person name="Magnuson J."/>
            <person name="Mondo S."/>
            <person name="Nolan M."/>
            <person name="Ohm R."/>
            <person name="Pangilinan J."/>
            <person name="Park H.-J."/>
            <person name="Ramirez L."/>
            <person name="Alfaro M."/>
            <person name="Sun H."/>
            <person name="Tritt A."/>
            <person name="Yoshinaga Y."/>
            <person name="Zwiers L.-H."/>
            <person name="Turgeon B."/>
            <person name="Goodwin S."/>
            <person name="Spatafora J."/>
            <person name="Crous P."/>
            <person name="Grigoriev I."/>
        </authorList>
    </citation>
    <scope>NUCLEOTIDE SEQUENCE</scope>
    <source>
        <strain evidence="1">CBS 116435</strain>
    </source>
</reference>
<protein>
    <submittedName>
        <fullName evidence="1">Uncharacterized protein</fullName>
    </submittedName>
</protein>
<name>A0A9P4UQV2_9PEZI</name>
<dbReference type="Proteomes" id="UP000799441">
    <property type="component" value="Unassembled WGS sequence"/>
</dbReference>